<evidence type="ECO:0000256" key="1">
    <source>
        <dbReference type="SAM" id="MobiDB-lite"/>
    </source>
</evidence>
<dbReference type="EMBL" id="SNXK01000021">
    <property type="protein sequence ID" value="TDP27838.1"/>
    <property type="molecule type" value="Genomic_DNA"/>
</dbReference>
<comment type="caution">
    <text evidence="2">The sequence shown here is derived from an EMBL/GenBank/DDBJ whole genome shotgun (WGS) entry which is preliminary data.</text>
</comment>
<protein>
    <submittedName>
        <fullName evidence="2">Uncharacterized protein</fullName>
    </submittedName>
</protein>
<sequence length="236" mass="26217">MGEPRWIARAVDRLRIEALGAVHPLAAGAAPAPHQSYFALRGMVSSRVRSEPPPRRWVQLLELVHECASDSLAAGIDAAVPGIRLCIVEHNHMPILVDIDGYPALADPVLDRPQRPGPILAPEAICRCWTDRVDHDRSSPYRTRDAALAVHDIDRRTSIKKHRTPRRGRTESSSVRVTDEVRSCVHELGYSFVTFLCDAIASSPLRTGRRRPCTAALSPQTIPRPRKRHSLANPPR</sequence>
<proteinExistence type="predicted"/>
<feature type="region of interest" description="Disordered" evidence="1">
    <location>
        <begin position="208"/>
        <end position="236"/>
    </location>
</feature>
<dbReference type="AlphaFoldDB" id="A0A4R6NYR5"/>
<evidence type="ECO:0000313" key="3">
    <source>
        <dbReference type="Proteomes" id="UP000295087"/>
    </source>
</evidence>
<dbReference type="Proteomes" id="UP000295087">
    <property type="component" value="Unassembled WGS sequence"/>
</dbReference>
<reference evidence="2 3" key="1">
    <citation type="submission" date="2019-03" db="EMBL/GenBank/DDBJ databases">
        <title>Genomic Encyclopedia of Type Strains, Phase IV (KMG-IV): sequencing the most valuable type-strain genomes for metagenomic binning, comparative biology and taxonomic classification.</title>
        <authorList>
            <person name="Goeker M."/>
        </authorList>
    </citation>
    <scope>NUCLEOTIDE SEQUENCE [LARGE SCALE GENOMIC DNA]</scope>
    <source>
        <strain evidence="2 3">DSM 44496</strain>
    </source>
</reference>
<evidence type="ECO:0000313" key="2">
    <source>
        <dbReference type="EMBL" id="TDP27838.1"/>
    </source>
</evidence>
<accession>A0A4R6NYR5</accession>
<gene>
    <name evidence="2" type="ORF">DFR75_1216</name>
</gene>
<keyword evidence="3" id="KW-1185">Reference proteome</keyword>
<name>A0A4R6NYR5_NOCIG</name>
<organism evidence="2 3">
    <name type="scientific">Nocardia ignorata</name>
    <dbReference type="NCBI Taxonomy" id="145285"/>
    <lineage>
        <taxon>Bacteria</taxon>
        <taxon>Bacillati</taxon>
        <taxon>Actinomycetota</taxon>
        <taxon>Actinomycetes</taxon>
        <taxon>Mycobacteriales</taxon>
        <taxon>Nocardiaceae</taxon>
        <taxon>Nocardia</taxon>
    </lineage>
</organism>